<dbReference type="SUPFAM" id="SSF51206">
    <property type="entry name" value="cAMP-binding domain-like"/>
    <property type="match status" value="1"/>
</dbReference>
<protein>
    <recommendedName>
        <fullName evidence="1">Cyclic nucleotide-binding domain-containing protein</fullName>
    </recommendedName>
</protein>
<dbReference type="PROSITE" id="PS50042">
    <property type="entry name" value="CNMP_BINDING_3"/>
    <property type="match status" value="1"/>
</dbReference>
<dbReference type="InterPro" id="IPR014710">
    <property type="entry name" value="RmlC-like_jellyroll"/>
</dbReference>
<accession>A0A813GA96</accession>
<dbReference type="InterPro" id="IPR018490">
    <property type="entry name" value="cNMP-bd_dom_sf"/>
</dbReference>
<dbReference type="Proteomes" id="UP000654075">
    <property type="component" value="Unassembled WGS sequence"/>
</dbReference>
<evidence type="ECO:0000313" key="3">
    <source>
        <dbReference type="Proteomes" id="UP000654075"/>
    </source>
</evidence>
<keyword evidence="3" id="KW-1185">Reference proteome</keyword>
<dbReference type="Gene3D" id="2.60.120.10">
    <property type="entry name" value="Jelly Rolls"/>
    <property type="match status" value="1"/>
</dbReference>
<dbReference type="SMART" id="SM00100">
    <property type="entry name" value="cNMP"/>
    <property type="match status" value="1"/>
</dbReference>
<reference evidence="2" key="1">
    <citation type="submission" date="2021-02" db="EMBL/GenBank/DDBJ databases">
        <authorList>
            <person name="Dougan E. K."/>
            <person name="Rhodes N."/>
            <person name="Thang M."/>
            <person name="Chan C."/>
        </authorList>
    </citation>
    <scope>NUCLEOTIDE SEQUENCE</scope>
</reference>
<evidence type="ECO:0000313" key="2">
    <source>
        <dbReference type="EMBL" id="CAE8621852.1"/>
    </source>
</evidence>
<dbReference type="CDD" id="cd00038">
    <property type="entry name" value="CAP_ED"/>
    <property type="match status" value="1"/>
</dbReference>
<dbReference type="Pfam" id="PF00027">
    <property type="entry name" value="cNMP_binding"/>
    <property type="match status" value="1"/>
</dbReference>
<dbReference type="EMBL" id="CAJNNV010027832">
    <property type="protein sequence ID" value="CAE8621852.1"/>
    <property type="molecule type" value="Genomic_DNA"/>
</dbReference>
<name>A0A813GA96_POLGL</name>
<feature type="domain" description="Cyclic nucleotide-binding" evidence="1">
    <location>
        <begin position="28"/>
        <end position="119"/>
    </location>
</feature>
<dbReference type="OrthoDB" id="423960at2759"/>
<gene>
    <name evidence="2" type="ORF">PGLA1383_LOCUS39367</name>
</gene>
<dbReference type="InterPro" id="IPR000595">
    <property type="entry name" value="cNMP-bd_dom"/>
</dbReference>
<evidence type="ECO:0000259" key="1">
    <source>
        <dbReference type="PROSITE" id="PS50042"/>
    </source>
</evidence>
<proteinExistence type="predicted"/>
<sequence>MTRISRGEKNRRKLLRETVAPVLRRIFSFARDPEGLAALVAETLQETAVKRGTAIFKVGAPACSMFVVVTGTVELHARQAGAVGTLGPGSSFGEAALLSLVDVRPATLFAGDGCSVVEITYDGLFASLERSTMDQVHSAMERLADERGRQFVRGLPMSLLHGVGASEDDICARAVALEAQRLVF</sequence>
<comment type="caution">
    <text evidence="2">The sequence shown here is derived from an EMBL/GenBank/DDBJ whole genome shotgun (WGS) entry which is preliminary data.</text>
</comment>
<organism evidence="2 3">
    <name type="scientific">Polarella glacialis</name>
    <name type="common">Dinoflagellate</name>
    <dbReference type="NCBI Taxonomy" id="89957"/>
    <lineage>
        <taxon>Eukaryota</taxon>
        <taxon>Sar</taxon>
        <taxon>Alveolata</taxon>
        <taxon>Dinophyceae</taxon>
        <taxon>Suessiales</taxon>
        <taxon>Suessiaceae</taxon>
        <taxon>Polarella</taxon>
    </lineage>
</organism>
<dbReference type="AlphaFoldDB" id="A0A813GA96"/>